<dbReference type="PANTHER" id="PTHR30026:SF20">
    <property type="entry name" value="OUTER MEMBRANE PROTEIN TOLC"/>
    <property type="match status" value="1"/>
</dbReference>
<proteinExistence type="inferred from homology"/>
<comment type="similarity">
    <text evidence="2">Belongs to the outer membrane factor (OMF) (TC 1.B.17) family.</text>
</comment>
<evidence type="ECO:0000256" key="7">
    <source>
        <dbReference type="ARBA" id="ARBA00023237"/>
    </source>
</evidence>
<keyword evidence="9" id="KW-0732">Signal</keyword>
<gene>
    <name evidence="10" type="ORF">FJ651_09440</name>
</gene>
<evidence type="ECO:0000256" key="2">
    <source>
        <dbReference type="ARBA" id="ARBA00007613"/>
    </source>
</evidence>
<evidence type="ECO:0000256" key="9">
    <source>
        <dbReference type="SAM" id="SignalP"/>
    </source>
</evidence>
<dbReference type="Pfam" id="PF02321">
    <property type="entry name" value="OEP"/>
    <property type="match status" value="2"/>
</dbReference>
<comment type="subcellular location">
    <subcellularLocation>
        <location evidence="1">Cell outer membrane</location>
    </subcellularLocation>
</comment>
<dbReference type="Proteomes" id="UP000317332">
    <property type="component" value="Unassembled WGS sequence"/>
</dbReference>
<dbReference type="EMBL" id="VHIQ01000004">
    <property type="protein sequence ID" value="TPV33306.1"/>
    <property type="molecule type" value="Genomic_DNA"/>
</dbReference>
<feature type="coiled-coil region" evidence="8">
    <location>
        <begin position="351"/>
        <end position="385"/>
    </location>
</feature>
<evidence type="ECO:0000313" key="10">
    <source>
        <dbReference type="EMBL" id="TPV33306.1"/>
    </source>
</evidence>
<evidence type="ECO:0000256" key="5">
    <source>
        <dbReference type="ARBA" id="ARBA00022692"/>
    </source>
</evidence>
<dbReference type="GO" id="GO:0009279">
    <property type="term" value="C:cell outer membrane"/>
    <property type="evidence" value="ECO:0007669"/>
    <property type="project" value="UniProtKB-SubCell"/>
</dbReference>
<keyword evidence="11" id="KW-1185">Reference proteome</keyword>
<dbReference type="OrthoDB" id="13803at2"/>
<dbReference type="GO" id="GO:0015562">
    <property type="term" value="F:efflux transmembrane transporter activity"/>
    <property type="evidence" value="ECO:0007669"/>
    <property type="project" value="InterPro"/>
</dbReference>
<keyword evidence="4" id="KW-1134">Transmembrane beta strand</keyword>
<dbReference type="InterPro" id="IPR051906">
    <property type="entry name" value="TolC-like"/>
</dbReference>
<name>A0A506PHI5_9FLAO</name>
<comment type="caution">
    <text evidence="10">The sequence shown here is derived from an EMBL/GenBank/DDBJ whole genome shotgun (WGS) entry which is preliminary data.</text>
</comment>
<protein>
    <submittedName>
        <fullName evidence="10">TolC family protein</fullName>
    </submittedName>
</protein>
<accession>A0A506PHI5</accession>
<reference evidence="10 11" key="1">
    <citation type="submission" date="2019-06" db="EMBL/GenBank/DDBJ databases">
        <title>Flavobacteriaceae Paucihalobacterium erythroidium CWB-1, complete genome.</title>
        <authorList>
            <person name="Wu S."/>
        </authorList>
    </citation>
    <scope>NUCLEOTIDE SEQUENCE [LARGE SCALE GENOMIC DNA]</scope>
    <source>
        <strain evidence="10 11">CWB-1</strain>
    </source>
</reference>
<dbReference type="GO" id="GO:0015288">
    <property type="term" value="F:porin activity"/>
    <property type="evidence" value="ECO:0007669"/>
    <property type="project" value="TreeGrafter"/>
</dbReference>
<feature type="chain" id="PRO_5021214151" evidence="9">
    <location>
        <begin position="22"/>
        <end position="438"/>
    </location>
</feature>
<dbReference type="AlphaFoldDB" id="A0A506PHI5"/>
<keyword evidence="8" id="KW-0175">Coiled coil</keyword>
<evidence type="ECO:0000313" key="11">
    <source>
        <dbReference type="Proteomes" id="UP000317332"/>
    </source>
</evidence>
<sequence length="438" mass="49792">MNKRIYILTFGLISLSFLLQAQQIAPISKLEVLNRVNEENRSIKISQEAFNQAKAEYRQTNAVFLPNIAVSHTGFTTTNPLMAFGSKLNQGILTQGDFNPDLLNNPSQTQNFATRLEVEQPLINLDGFYQRKAAKSKMEATSLQSQRITDYINFEVDKAYMQLQLAYKAVDVLEKALEAAQSNQTIAENSFKQGYLQRADVLAVEVRVTDVQNQLQAARSNVKNASNYLSFLMNDNDDVVYKPSDELSLEVKNLVNSDGVSTNRADIKAMEMATEAYKTMHKADGMTFLPTLNAFGSYELYDDQIFQGDASGYLVGAQLKWNIFEGSTRFAKSKQSKSQLEQSKLEYEQYVSQSQMELKQAKRALTDAENRLKLTALALEQSEESLRIRTNRFKEGLETTSDLLMAETQYAQKQLEYYQTIFEYNYSQSYLDFLTKTN</sequence>
<organism evidence="10 11">
    <name type="scientific">Paucihalobacter ruber</name>
    <dbReference type="NCBI Taxonomy" id="2567861"/>
    <lineage>
        <taxon>Bacteria</taxon>
        <taxon>Pseudomonadati</taxon>
        <taxon>Bacteroidota</taxon>
        <taxon>Flavobacteriia</taxon>
        <taxon>Flavobacteriales</taxon>
        <taxon>Flavobacteriaceae</taxon>
        <taxon>Paucihalobacter</taxon>
    </lineage>
</organism>
<evidence type="ECO:0000256" key="6">
    <source>
        <dbReference type="ARBA" id="ARBA00023136"/>
    </source>
</evidence>
<dbReference type="Gene3D" id="1.20.1600.10">
    <property type="entry name" value="Outer membrane efflux proteins (OEP)"/>
    <property type="match status" value="1"/>
</dbReference>
<dbReference type="RefSeq" id="WP_140990268.1">
    <property type="nucleotide sequence ID" value="NZ_VHIQ01000004.1"/>
</dbReference>
<keyword evidence="5" id="KW-0812">Transmembrane</keyword>
<keyword evidence="6" id="KW-0472">Membrane</keyword>
<evidence type="ECO:0000256" key="3">
    <source>
        <dbReference type="ARBA" id="ARBA00022448"/>
    </source>
</evidence>
<dbReference type="GO" id="GO:1990281">
    <property type="term" value="C:efflux pump complex"/>
    <property type="evidence" value="ECO:0007669"/>
    <property type="project" value="TreeGrafter"/>
</dbReference>
<keyword evidence="7" id="KW-0998">Cell outer membrane</keyword>
<keyword evidence="3" id="KW-0813">Transport</keyword>
<feature type="signal peptide" evidence="9">
    <location>
        <begin position="1"/>
        <end position="21"/>
    </location>
</feature>
<dbReference type="InterPro" id="IPR003423">
    <property type="entry name" value="OMP_efflux"/>
</dbReference>
<evidence type="ECO:0000256" key="1">
    <source>
        <dbReference type="ARBA" id="ARBA00004442"/>
    </source>
</evidence>
<dbReference type="SUPFAM" id="SSF56954">
    <property type="entry name" value="Outer membrane efflux proteins (OEP)"/>
    <property type="match status" value="1"/>
</dbReference>
<dbReference type="PANTHER" id="PTHR30026">
    <property type="entry name" value="OUTER MEMBRANE PROTEIN TOLC"/>
    <property type="match status" value="1"/>
</dbReference>
<evidence type="ECO:0000256" key="4">
    <source>
        <dbReference type="ARBA" id="ARBA00022452"/>
    </source>
</evidence>
<evidence type="ECO:0000256" key="8">
    <source>
        <dbReference type="SAM" id="Coils"/>
    </source>
</evidence>